<organism evidence="2 3">
    <name type="scientific">Ekhidna lutea</name>
    <dbReference type="NCBI Taxonomy" id="447679"/>
    <lineage>
        <taxon>Bacteria</taxon>
        <taxon>Pseudomonadati</taxon>
        <taxon>Bacteroidota</taxon>
        <taxon>Cytophagia</taxon>
        <taxon>Cytophagales</taxon>
        <taxon>Reichenbachiellaceae</taxon>
        <taxon>Ekhidna</taxon>
    </lineage>
</organism>
<dbReference type="AlphaFoldDB" id="A0A239KAI1"/>
<accession>A0A239KAI1</accession>
<keyword evidence="3" id="KW-1185">Reference proteome</keyword>
<evidence type="ECO:0000313" key="3">
    <source>
        <dbReference type="Proteomes" id="UP000198393"/>
    </source>
</evidence>
<dbReference type="SUPFAM" id="SSF51735">
    <property type="entry name" value="NAD(P)-binding Rossmann-fold domains"/>
    <property type="match status" value="1"/>
</dbReference>
<dbReference type="PANTHER" id="PTHR14097">
    <property type="entry name" value="OXIDOREDUCTASE HTATIP2"/>
    <property type="match status" value="1"/>
</dbReference>
<proteinExistence type="predicted"/>
<dbReference type="EMBL" id="FZPD01000004">
    <property type="protein sequence ID" value="SNT14778.1"/>
    <property type="molecule type" value="Genomic_DNA"/>
</dbReference>
<evidence type="ECO:0000259" key="1">
    <source>
        <dbReference type="Pfam" id="PF13460"/>
    </source>
</evidence>
<dbReference type="PANTHER" id="PTHR14097:SF7">
    <property type="entry name" value="OXIDOREDUCTASE HTATIP2"/>
    <property type="match status" value="1"/>
</dbReference>
<evidence type="ECO:0000313" key="2">
    <source>
        <dbReference type="EMBL" id="SNT14778.1"/>
    </source>
</evidence>
<feature type="domain" description="NAD(P)-binding" evidence="1">
    <location>
        <begin position="10"/>
        <end position="139"/>
    </location>
</feature>
<dbReference type="Proteomes" id="UP000198393">
    <property type="component" value="Unassembled WGS sequence"/>
</dbReference>
<dbReference type="InterPro" id="IPR036291">
    <property type="entry name" value="NAD(P)-bd_dom_sf"/>
</dbReference>
<dbReference type="Pfam" id="PF13460">
    <property type="entry name" value="NAD_binding_10"/>
    <property type="match status" value="1"/>
</dbReference>
<dbReference type="InterPro" id="IPR016040">
    <property type="entry name" value="NAD(P)-bd_dom"/>
</dbReference>
<name>A0A239KAI1_EKHLU</name>
<gene>
    <name evidence="2" type="ORF">SAMN05421640_2514</name>
</gene>
<dbReference type="OrthoDB" id="9798632at2"/>
<dbReference type="Gene3D" id="3.40.50.720">
    <property type="entry name" value="NAD(P)-binding Rossmann-like Domain"/>
    <property type="match status" value="1"/>
</dbReference>
<protein>
    <submittedName>
        <fullName evidence="2">NAD(P)H-binding</fullName>
    </submittedName>
</protein>
<dbReference type="RefSeq" id="WP_089357218.1">
    <property type="nucleotide sequence ID" value="NZ_FZPD01000004.1"/>
</dbReference>
<reference evidence="2 3" key="1">
    <citation type="submission" date="2017-06" db="EMBL/GenBank/DDBJ databases">
        <authorList>
            <person name="Kim H.J."/>
            <person name="Triplett B.A."/>
        </authorList>
    </citation>
    <scope>NUCLEOTIDE SEQUENCE [LARGE SCALE GENOMIC DNA]</scope>
    <source>
        <strain evidence="2 3">DSM 19307</strain>
    </source>
</reference>
<sequence length="223" mass="25054">MTNKKALVIGATGLVGKQLVRLLLKEESYDSVVAIVRHSHEIKDPKLIEIIVEDFDDLKKHQNKMNAHDFYCALGTTRKKAGSKEAFLKIDVDYPLAFARIAQEQKDFNQLLIVTAVGANSSSPLFYNMAKGTLEDKLQELNLKSLKIFQPSLLLGDRKEYRFLEEVAKVISAIASFFVIASKKRVGAIRDVEVAKSMIQVANKNEEGFARYKPSQMIDIAYS</sequence>